<dbReference type="Proteomes" id="UP000184428">
    <property type="component" value="Unassembled WGS sequence"/>
</dbReference>
<dbReference type="SUPFAM" id="SSF47413">
    <property type="entry name" value="lambda repressor-like DNA-binding domains"/>
    <property type="match status" value="1"/>
</dbReference>
<name>A0A1M7V168_9ACTN</name>
<protein>
    <submittedName>
        <fullName evidence="4">Transcriptional regulator, XRE family with cupin sensor</fullName>
    </submittedName>
</protein>
<dbReference type="GO" id="GO:0005829">
    <property type="term" value="C:cytosol"/>
    <property type="evidence" value="ECO:0007669"/>
    <property type="project" value="TreeGrafter"/>
</dbReference>
<evidence type="ECO:0000256" key="2">
    <source>
        <dbReference type="SAM" id="MobiDB-lite"/>
    </source>
</evidence>
<evidence type="ECO:0000256" key="1">
    <source>
        <dbReference type="ARBA" id="ARBA00023125"/>
    </source>
</evidence>
<reference evidence="4 5" key="1">
    <citation type="submission" date="2016-12" db="EMBL/GenBank/DDBJ databases">
        <authorList>
            <person name="Song W.-J."/>
            <person name="Kurnit D.M."/>
        </authorList>
    </citation>
    <scope>NUCLEOTIDE SEQUENCE [LARGE SCALE GENOMIC DNA]</scope>
    <source>
        <strain evidence="4 5">DSM 43162</strain>
    </source>
</reference>
<dbReference type="GO" id="GO:0003700">
    <property type="term" value="F:DNA-binding transcription factor activity"/>
    <property type="evidence" value="ECO:0007669"/>
    <property type="project" value="TreeGrafter"/>
</dbReference>
<dbReference type="Pfam" id="PF07883">
    <property type="entry name" value="Cupin_2"/>
    <property type="match status" value="1"/>
</dbReference>
<dbReference type="InterPro" id="IPR011051">
    <property type="entry name" value="RmlC_Cupin_sf"/>
</dbReference>
<feature type="region of interest" description="Disordered" evidence="2">
    <location>
        <begin position="1"/>
        <end position="22"/>
    </location>
</feature>
<dbReference type="GO" id="GO:0003677">
    <property type="term" value="F:DNA binding"/>
    <property type="evidence" value="ECO:0007669"/>
    <property type="project" value="UniProtKB-KW"/>
</dbReference>
<dbReference type="SUPFAM" id="SSF51182">
    <property type="entry name" value="RmlC-like cupins"/>
    <property type="match status" value="1"/>
</dbReference>
<keyword evidence="1" id="KW-0238">DNA-binding</keyword>
<dbReference type="SMART" id="SM00530">
    <property type="entry name" value="HTH_XRE"/>
    <property type="match status" value="1"/>
</dbReference>
<feature type="compositionally biased region" description="Basic and acidic residues" evidence="2">
    <location>
        <begin position="1"/>
        <end position="11"/>
    </location>
</feature>
<dbReference type="EMBL" id="FRDM01000067">
    <property type="protein sequence ID" value="SHN88926.1"/>
    <property type="molecule type" value="Genomic_DNA"/>
</dbReference>
<dbReference type="InterPro" id="IPR001387">
    <property type="entry name" value="Cro/C1-type_HTH"/>
</dbReference>
<dbReference type="RefSeq" id="WP_244277473.1">
    <property type="nucleotide sequence ID" value="NZ_FRDM01000067.1"/>
</dbReference>
<dbReference type="AlphaFoldDB" id="A0A1M7V168"/>
<evidence type="ECO:0000313" key="4">
    <source>
        <dbReference type="EMBL" id="SHN88926.1"/>
    </source>
</evidence>
<feature type="domain" description="HTH cro/C1-type" evidence="3">
    <location>
        <begin position="36"/>
        <end position="90"/>
    </location>
</feature>
<dbReference type="Gene3D" id="2.60.120.10">
    <property type="entry name" value="Jelly Rolls"/>
    <property type="match status" value="1"/>
</dbReference>
<dbReference type="InterPro" id="IPR050807">
    <property type="entry name" value="TransReg_Diox_bact_type"/>
</dbReference>
<proteinExistence type="predicted"/>
<dbReference type="InterPro" id="IPR010982">
    <property type="entry name" value="Lambda_DNA-bd_dom_sf"/>
</dbReference>
<sequence>MLGCGAHHDEGDGMAGEVRRLTRPSHPVDTLVGARLRAARQAAGLTLAAVAAEAGLTKGFLSRLERDEVSPSVASLVTVCGVLGIGVGQLFEPPETSLVRAGEAPPIHFGGQGVREVLLTAGAQRALHVIRSVIEPGGGGGEELYSLACDVEFVHVLRGRLRLLLPGEVVVLEAGDAFTMPGATPHTWLNPSAATCEVLWVLTPAP</sequence>
<dbReference type="Pfam" id="PF01381">
    <property type="entry name" value="HTH_3"/>
    <property type="match status" value="1"/>
</dbReference>
<dbReference type="InterPro" id="IPR014710">
    <property type="entry name" value="RmlC-like_jellyroll"/>
</dbReference>
<dbReference type="PROSITE" id="PS50943">
    <property type="entry name" value="HTH_CROC1"/>
    <property type="match status" value="1"/>
</dbReference>
<organism evidence="4 5">
    <name type="scientific">Geodermatophilus obscurus</name>
    <dbReference type="NCBI Taxonomy" id="1861"/>
    <lineage>
        <taxon>Bacteria</taxon>
        <taxon>Bacillati</taxon>
        <taxon>Actinomycetota</taxon>
        <taxon>Actinomycetes</taxon>
        <taxon>Geodermatophilales</taxon>
        <taxon>Geodermatophilaceae</taxon>
        <taxon>Geodermatophilus</taxon>
    </lineage>
</organism>
<dbReference type="Gene3D" id="1.10.260.40">
    <property type="entry name" value="lambda repressor-like DNA-binding domains"/>
    <property type="match status" value="1"/>
</dbReference>
<evidence type="ECO:0000313" key="5">
    <source>
        <dbReference type="Proteomes" id="UP000184428"/>
    </source>
</evidence>
<dbReference type="CDD" id="cd00093">
    <property type="entry name" value="HTH_XRE"/>
    <property type="match status" value="1"/>
</dbReference>
<gene>
    <name evidence="4" type="ORF">SAMN05660350_04917</name>
</gene>
<dbReference type="CDD" id="cd02209">
    <property type="entry name" value="cupin_XRE_C"/>
    <property type="match status" value="1"/>
</dbReference>
<dbReference type="InterPro" id="IPR013096">
    <property type="entry name" value="Cupin_2"/>
</dbReference>
<accession>A0A1M7V168</accession>
<dbReference type="PANTHER" id="PTHR46797">
    <property type="entry name" value="HTH-TYPE TRANSCRIPTIONAL REGULATOR"/>
    <property type="match status" value="1"/>
</dbReference>
<evidence type="ECO:0000259" key="3">
    <source>
        <dbReference type="PROSITE" id="PS50943"/>
    </source>
</evidence>
<dbReference type="PANTHER" id="PTHR46797:SF1">
    <property type="entry name" value="METHYLPHOSPHONATE SYNTHASE"/>
    <property type="match status" value="1"/>
</dbReference>